<gene>
    <name evidence="1" type="ORF">N7492_000701</name>
</gene>
<proteinExistence type="predicted"/>
<reference evidence="1" key="1">
    <citation type="submission" date="2022-11" db="EMBL/GenBank/DDBJ databases">
        <authorList>
            <person name="Petersen C."/>
        </authorList>
    </citation>
    <scope>NUCLEOTIDE SEQUENCE</scope>
    <source>
        <strain evidence="1">IBT 21917</strain>
    </source>
</reference>
<protein>
    <submittedName>
        <fullName evidence="1">Uncharacterized protein</fullName>
    </submittedName>
</protein>
<evidence type="ECO:0000313" key="2">
    <source>
        <dbReference type="Proteomes" id="UP001146351"/>
    </source>
</evidence>
<dbReference type="Proteomes" id="UP001146351">
    <property type="component" value="Unassembled WGS sequence"/>
</dbReference>
<sequence>MIAAAIPTLDLNKRLDLKDSCKPYAHIIADAVGTIKLMGTAAADAIDEALAGANTVLAARAEPMIPRIFGIDLRYTPQLRKLSNSFRVIGDPDNNDVPILCDPDIIHEKRGQESYTGNNPPDNLMAQWSPVFNAWIFVDKGITEMCPPLREGRHMPFRFASKPDERRELILLCPRIFQNWRREKQLSYAKEHQDEVKQNGTLLADYHQTPTRVLFHELGHSLKAGRAVDTKIYHNGALKGVYGMHLVTRLSKISPARALTNADSWTYFAMAMLLDEWYWFSGKPRTPPC</sequence>
<reference evidence="1" key="2">
    <citation type="journal article" date="2023" name="IMA Fungus">
        <title>Comparative genomic study of the Penicillium genus elucidates a diverse pangenome and 15 lateral gene transfer events.</title>
        <authorList>
            <person name="Petersen C."/>
            <person name="Sorensen T."/>
            <person name="Nielsen M.R."/>
            <person name="Sondergaard T.E."/>
            <person name="Sorensen J.L."/>
            <person name="Fitzpatrick D.A."/>
            <person name="Frisvad J.C."/>
            <person name="Nielsen K.L."/>
        </authorList>
    </citation>
    <scope>NUCLEOTIDE SEQUENCE</scope>
    <source>
        <strain evidence="1">IBT 21917</strain>
    </source>
</reference>
<evidence type="ECO:0000313" key="1">
    <source>
        <dbReference type="EMBL" id="KAJ5183085.1"/>
    </source>
</evidence>
<dbReference type="InterPro" id="IPR024079">
    <property type="entry name" value="MetalloPept_cat_dom_sf"/>
</dbReference>
<dbReference type="GO" id="GO:0008237">
    <property type="term" value="F:metallopeptidase activity"/>
    <property type="evidence" value="ECO:0007669"/>
    <property type="project" value="InterPro"/>
</dbReference>
<dbReference type="AlphaFoldDB" id="A0A9W9LZ78"/>
<dbReference type="OrthoDB" id="4349553at2759"/>
<organism evidence="1 2">
    <name type="scientific">Penicillium capsulatum</name>
    <dbReference type="NCBI Taxonomy" id="69766"/>
    <lineage>
        <taxon>Eukaryota</taxon>
        <taxon>Fungi</taxon>
        <taxon>Dikarya</taxon>
        <taxon>Ascomycota</taxon>
        <taxon>Pezizomycotina</taxon>
        <taxon>Eurotiomycetes</taxon>
        <taxon>Eurotiomycetidae</taxon>
        <taxon>Eurotiales</taxon>
        <taxon>Aspergillaceae</taxon>
        <taxon>Penicillium</taxon>
    </lineage>
</organism>
<name>A0A9W9LZ78_9EURO</name>
<accession>A0A9W9LZ78</accession>
<comment type="caution">
    <text evidence="1">The sequence shown here is derived from an EMBL/GenBank/DDBJ whole genome shotgun (WGS) entry which is preliminary data.</text>
</comment>
<dbReference type="EMBL" id="JAPQKO010000001">
    <property type="protein sequence ID" value="KAJ5183085.1"/>
    <property type="molecule type" value="Genomic_DNA"/>
</dbReference>
<keyword evidence="2" id="KW-1185">Reference proteome</keyword>
<dbReference type="Gene3D" id="3.40.390.10">
    <property type="entry name" value="Collagenase (Catalytic Domain)"/>
    <property type="match status" value="1"/>
</dbReference>